<dbReference type="EMBL" id="CBTK010000156">
    <property type="protein sequence ID" value="CDH45429.1"/>
    <property type="molecule type" value="Genomic_DNA"/>
</dbReference>
<dbReference type="SUPFAM" id="SSF53098">
    <property type="entry name" value="Ribonuclease H-like"/>
    <property type="match status" value="1"/>
</dbReference>
<dbReference type="Proteomes" id="UP000019184">
    <property type="component" value="Unassembled WGS sequence"/>
</dbReference>
<dbReference type="GO" id="GO:0006313">
    <property type="term" value="P:DNA transposition"/>
    <property type="evidence" value="ECO:0007669"/>
    <property type="project" value="InterPro"/>
</dbReference>
<evidence type="ECO:0000313" key="3">
    <source>
        <dbReference type="EMBL" id="CDH45429.1"/>
    </source>
</evidence>
<feature type="domain" description="Transposase IS4-like" evidence="2">
    <location>
        <begin position="95"/>
        <end position="276"/>
    </location>
</feature>
<feature type="compositionally biased region" description="Low complexity" evidence="1">
    <location>
        <begin position="303"/>
        <end position="322"/>
    </location>
</feature>
<gene>
    <name evidence="3" type="ORF">BN874_2390002</name>
</gene>
<dbReference type="InterPro" id="IPR047658">
    <property type="entry name" value="IS4-like_transpos"/>
</dbReference>
<sequence>MALGSAAHFLLALFKVRSVNLAELATGFGGQAQVDSHYKRLQRFFRSFEIDLDHLARLLVRLVPVGDGPWRLTLDRTHWKFGQVDINFLVLGMAYRGIALPIFWSVLGKAGNSNTAERIALMERFLAVFGVARVAVLLADREFMGEAGFHWLQTQRIPFHQRIQCDTLVPNHWNRMTRIDTLLGSLKPGQAHLLPGRRPVWGCFVHLSVLRLDDGEFLAIATSGAPQAEAIDAYADRWQIEPLFGCLKTRGFNFEDTHLRDAARLSKMMGLLALAFAWTHRTGEPLHDRDRPIPLKKPFSDRSSPSPATASTSYVTSPSTSPRNFRISCGL</sequence>
<proteinExistence type="predicted"/>
<comment type="caution">
    <text evidence="3">The sequence shown here is derived from an EMBL/GenBank/DDBJ whole genome shotgun (WGS) entry which is preliminary data.</text>
</comment>
<dbReference type="RefSeq" id="WP_051497714.1">
    <property type="nucleotide sequence ID" value="NZ_CBTK010000156.1"/>
</dbReference>
<dbReference type="OrthoDB" id="1091931at2"/>
<dbReference type="NCBIfam" id="NF033591">
    <property type="entry name" value="transpos_IS4_2"/>
    <property type="match status" value="1"/>
</dbReference>
<dbReference type="GO" id="GO:0004803">
    <property type="term" value="F:transposase activity"/>
    <property type="evidence" value="ECO:0007669"/>
    <property type="project" value="InterPro"/>
</dbReference>
<feature type="region of interest" description="Disordered" evidence="1">
    <location>
        <begin position="287"/>
        <end position="323"/>
    </location>
</feature>
<keyword evidence="4" id="KW-1185">Reference proteome</keyword>
<evidence type="ECO:0000313" key="4">
    <source>
        <dbReference type="Proteomes" id="UP000019184"/>
    </source>
</evidence>
<name>A0A7U7GBM1_9GAMM</name>
<organism evidence="3 4">
    <name type="scientific">Candidatus Contendobacter odensis Run_B_J11</name>
    <dbReference type="NCBI Taxonomy" id="1400861"/>
    <lineage>
        <taxon>Bacteria</taxon>
        <taxon>Pseudomonadati</taxon>
        <taxon>Pseudomonadota</taxon>
        <taxon>Gammaproteobacteria</taxon>
        <taxon>Candidatus Competibacteraceae</taxon>
        <taxon>Candidatus Contendibacter</taxon>
    </lineage>
</organism>
<dbReference type="AlphaFoldDB" id="A0A7U7GBM1"/>
<evidence type="ECO:0000259" key="2">
    <source>
        <dbReference type="Pfam" id="PF01609"/>
    </source>
</evidence>
<accession>A0A7U7GBM1</accession>
<dbReference type="InterPro" id="IPR002559">
    <property type="entry name" value="Transposase_11"/>
</dbReference>
<dbReference type="Pfam" id="PF01609">
    <property type="entry name" value="DDE_Tnp_1"/>
    <property type="match status" value="1"/>
</dbReference>
<evidence type="ECO:0000256" key="1">
    <source>
        <dbReference type="SAM" id="MobiDB-lite"/>
    </source>
</evidence>
<protein>
    <recommendedName>
        <fullName evidence="2">Transposase IS4-like domain-containing protein</fullName>
    </recommendedName>
</protein>
<reference evidence="3 4" key="1">
    <citation type="journal article" date="2014" name="ISME J.">
        <title>Candidatus Competibacter-lineage genomes retrieved from metagenomes reveal functional metabolic diversity.</title>
        <authorList>
            <person name="McIlroy S.J."/>
            <person name="Albertsen M."/>
            <person name="Andresen E.K."/>
            <person name="Saunders A.M."/>
            <person name="Kristiansen R."/>
            <person name="Stokholm-Bjerregaard M."/>
            <person name="Nielsen K.L."/>
            <person name="Nielsen P.H."/>
        </authorList>
    </citation>
    <scope>NUCLEOTIDE SEQUENCE [LARGE SCALE GENOMIC DNA]</scope>
    <source>
        <strain evidence="3 4">Run_B_J11</strain>
    </source>
</reference>
<dbReference type="InterPro" id="IPR012337">
    <property type="entry name" value="RNaseH-like_sf"/>
</dbReference>
<dbReference type="GO" id="GO:0003677">
    <property type="term" value="F:DNA binding"/>
    <property type="evidence" value="ECO:0007669"/>
    <property type="project" value="InterPro"/>
</dbReference>